<dbReference type="PANTHER" id="PTHR42801">
    <property type="entry name" value="THIOREDOXIN-DEPENDENT PEROXIDE REDUCTASE"/>
    <property type="match status" value="1"/>
</dbReference>
<dbReference type="CDD" id="cd03017">
    <property type="entry name" value="PRX_BCP"/>
    <property type="match status" value="1"/>
</dbReference>
<evidence type="ECO:0000256" key="1">
    <source>
        <dbReference type="ARBA" id="ARBA00003330"/>
    </source>
</evidence>
<dbReference type="InterPro" id="IPR013766">
    <property type="entry name" value="Thioredoxin_domain"/>
</dbReference>
<keyword evidence="6" id="KW-0560">Oxidoreductase</keyword>
<keyword evidence="5" id="KW-0049">Antioxidant</keyword>
<dbReference type="InterPro" id="IPR036249">
    <property type="entry name" value="Thioredoxin-like_sf"/>
</dbReference>
<evidence type="ECO:0000313" key="17">
    <source>
        <dbReference type="Proteomes" id="UP000283993"/>
    </source>
</evidence>
<evidence type="ECO:0000259" key="15">
    <source>
        <dbReference type="PROSITE" id="PS51352"/>
    </source>
</evidence>
<dbReference type="EC" id="1.11.1.24" evidence="3"/>
<evidence type="ECO:0000256" key="8">
    <source>
        <dbReference type="ARBA" id="ARBA00023284"/>
    </source>
</evidence>
<dbReference type="InterPro" id="IPR050924">
    <property type="entry name" value="Peroxiredoxin_BCP/PrxQ"/>
</dbReference>
<evidence type="ECO:0000256" key="9">
    <source>
        <dbReference type="ARBA" id="ARBA00032824"/>
    </source>
</evidence>
<proteinExistence type="inferred from homology"/>
<dbReference type="SUPFAM" id="SSF52833">
    <property type="entry name" value="Thioredoxin-like"/>
    <property type="match status" value="1"/>
</dbReference>
<dbReference type="Gene3D" id="3.40.30.10">
    <property type="entry name" value="Glutaredoxin"/>
    <property type="match status" value="1"/>
</dbReference>
<dbReference type="InterPro" id="IPR000866">
    <property type="entry name" value="AhpC/TSA"/>
</dbReference>
<dbReference type="GO" id="GO:0045454">
    <property type="term" value="P:cell redox homeostasis"/>
    <property type="evidence" value="ECO:0007669"/>
    <property type="project" value="TreeGrafter"/>
</dbReference>
<dbReference type="Pfam" id="PF00578">
    <property type="entry name" value="AhpC-TSA"/>
    <property type="match status" value="1"/>
</dbReference>
<evidence type="ECO:0000256" key="7">
    <source>
        <dbReference type="ARBA" id="ARBA00023157"/>
    </source>
</evidence>
<evidence type="ECO:0000256" key="12">
    <source>
        <dbReference type="ARBA" id="ARBA00049091"/>
    </source>
</evidence>
<dbReference type="GO" id="GO:0008379">
    <property type="term" value="F:thioredoxin peroxidase activity"/>
    <property type="evidence" value="ECO:0007669"/>
    <property type="project" value="TreeGrafter"/>
</dbReference>
<comment type="caution">
    <text evidence="16">The sequence shown here is derived from an EMBL/GenBank/DDBJ whole genome shotgun (WGS) entry which is preliminary data.</text>
</comment>
<accession>A0A423PF19</accession>
<dbReference type="RefSeq" id="WP_123632239.1">
    <property type="nucleotide sequence ID" value="NZ_AYKH01000043.1"/>
</dbReference>
<keyword evidence="7" id="KW-1015">Disulfide bond</keyword>
<gene>
    <name evidence="16" type="ORF">SAOR_15580</name>
</gene>
<dbReference type="PIRSF" id="PIRSF000239">
    <property type="entry name" value="AHPC"/>
    <property type="match status" value="1"/>
</dbReference>
<comment type="similarity">
    <text evidence="10">Belongs to the peroxiredoxin family. BCP/PrxQ subfamily.</text>
</comment>
<dbReference type="Proteomes" id="UP000283993">
    <property type="component" value="Unassembled WGS sequence"/>
</dbReference>
<evidence type="ECO:0000256" key="4">
    <source>
        <dbReference type="ARBA" id="ARBA00022559"/>
    </source>
</evidence>
<evidence type="ECO:0000313" key="16">
    <source>
        <dbReference type="EMBL" id="ROO24229.1"/>
    </source>
</evidence>
<evidence type="ECO:0000256" key="3">
    <source>
        <dbReference type="ARBA" id="ARBA00013017"/>
    </source>
</evidence>
<evidence type="ECO:0000256" key="11">
    <source>
        <dbReference type="ARBA" id="ARBA00042639"/>
    </source>
</evidence>
<feature type="active site" description="Cysteine sulfenic acid (-SOH) intermediate; for peroxidase activity" evidence="13">
    <location>
        <position position="47"/>
    </location>
</feature>
<dbReference type="PROSITE" id="PS51352">
    <property type="entry name" value="THIOREDOXIN_2"/>
    <property type="match status" value="1"/>
</dbReference>
<dbReference type="EMBL" id="AYKH01000043">
    <property type="protein sequence ID" value="ROO24229.1"/>
    <property type="molecule type" value="Genomic_DNA"/>
</dbReference>
<organism evidence="16 17">
    <name type="scientific">Salinisphaera orenii MK-B5</name>
    <dbReference type="NCBI Taxonomy" id="856730"/>
    <lineage>
        <taxon>Bacteria</taxon>
        <taxon>Pseudomonadati</taxon>
        <taxon>Pseudomonadota</taxon>
        <taxon>Gammaproteobacteria</taxon>
        <taxon>Salinisphaerales</taxon>
        <taxon>Salinisphaeraceae</taxon>
        <taxon>Salinisphaera</taxon>
    </lineage>
</organism>
<dbReference type="InterPro" id="IPR024706">
    <property type="entry name" value="Peroxiredoxin_AhpC-typ"/>
</dbReference>
<keyword evidence="17" id="KW-1185">Reference proteome</keyword>
<sequence length="155" mass="16619">MSGVDVGDTAPPIRRRAHDGRSVDTRAAIGAHPVVVYFYPRDATPVCTRQACGFRDRLDAFAALDAEVIGVSADDDASHRAFAARHGLDFALVADTDGALSRTFDVGRALGVLANRVTFVIDRDGIVRLRYQAQLAAARHVDRAMATLQSLSGRA</sequence>
<evidence type="ECO:0000256" key="14">
    <source>
        <dbReference type="SAM" id="MobiDB-lite"/>
    </source>
</evidence>
<reference evidence="16 17" key="1">
    <citation type="submission" date="2013-10" db="EMBL/GenBank/DDBJ databases">
        <title>Salinisphaera orenii MK-B5 Genome Sequencing.</title>
        <authorList>
            <person name="Lai Q."/>
            <person name="Li C."/>
            <person name="Shao Z."/>
        </authorList>
    </citation>
    <scope>NUCLEOTIDE SEQUENCE [LARGE SCALE GENOMIC DNA]</scope>
    <source>
        <strain evidence="16 17">MK-B5</strain>
    </source>
</reference>
<evidence type="ECO:0000256" key="5">
    <source>
        <dbReference type="ARBA" id="ARBA00022862"/>
    </source>
</evidence>
<keyword evidence="4" id="KW-0575">Peroxidase</keyword>
<keyword evidence="8" id="KW-0676">Redox-active center</keyword>
<evidence type="ECO:0000256" key="2">
    <source>
        <dbReference type="ARBA" id="ARBA00011245"/>
    </source>
</evidence>
<feature type="domain" description="Thioredoxin" evidence="15">
    <location>
        <begin position="4"/>
        <end position="153"/>
    </location>
</feature>
<feature type="region of interest" description="Disordered" evidence="14">
    <location>
        <begin position="1"/>
        <end position="21"/>
    </location>
</feature>
<evidence type="ECO:0000256" key="10">
    <source>
        <dbReference type="ARBA" id="ARBA00038489"/>
    </source>
</evidence>
<evidence type="ECO:0000256" key="6">
    <source>
        <dbReference type="ARBA" id="ARBA00023002"/>
    </source>
</evidence>
<dbReference type="GO" id="GO:0034599">
    <property type="term" value="P:cellular response to oxidative stress"/>
    <property type="evidence" value="ECO:0007669"/>
    <property type="project" value="TreeGrafter"/>
</dbReference>
<dbReference type="AlphaFoldDB" id="A0A423PF19"/>
<dbReference type="GO" id="GO:0005737">
    <property type="term" value="C:cytoplasm"/>
    <property type="evidence" value="ECO:0007669"/>
    <property type="project" value="TreeGrafter"/>
</dbReference>
<comment type="subunit">
    <text evidence="2">Monomer.</text>
</comment>
<dbReference type="PANTHER" id="PTHR42801:SF4">
    <property type="entry name" value="AHPC_TSA FAMILY PROTEIN"/>
    <property type="match status" value="1"/>
</dbReference>
<protein>
    <recommendedName>
        <fullName evidence="3">thioredoxin-dependent peroxiredoxin</fullName>
        <ecNumber evidence="3">1.11.1.24</ecNumber>
    </recommendedName>
    <alternativeName>
        <fullName evidence="9">Thioredoxin peroxidase</fullName>
    </alternativeName>
    <alternativeName>
        <fullName evidence="11">Thioredoxin-dependent peroxiredoxin Bcp</fullName>
    </alternativeName>
</protein>
<name>A0A423PF19_9GAMM</name>
<comment type="catalytic activity">
    <reaction evidence="12">
        <text>a hydroperoxide + [thioredoxin]-dithiol = an alcohol + [thioredoxin]-disulfide + H2O</text>
        <dbReference type="Rhea" id="RHEA:62620"/>
        <dbReference type="Rhea" id="RHEA-COMP:10698"/>
        <dbReference type="Rhea" id="RHEA-COMP:10700"/>
        <dbReference type="ChEBI" id="CHEBI:15377"/>
        <dbReference type="ChEBI" id="CHEBI:29950"/>
        <dbReference type="ChEBI" id="CHEBI:30879"/>
        <dbReference type="ChEBI" id="CHEBI:35924"/>
        <dbReference type="ChEBI" id="CHEBI:50058"/>
        <dbReference type="EC" id="1.11.1.24"/>
    </reaction>
</comment>
<evidence type="ECO:0000256" key="13">
    <source>
        <dbReference type="PIRSR" id="PIRSR000239-1"/>
    </source>
</evidence>
<comment type="function">
    <text evidence="1">Thiol-specific peroxidase that catalyzes the reduction of hydrogen peroxide and organic hydroperoxides to water and alcohols, respectively. Plays a role in cell protection against oxidative stress by detoxifying peroxides and as sensor of hydrogen peroxide-mediated signaling events.</text>
</comment>